<dbReference type="AlphaFoldDB" id="A0A846YN32"/>
<dbReference type="InterPro" id="IPR014748">
    <property type="entry name" value="Enoyl-CoA_hydra_C"/>
</dbReference>
<dbReference type="Pfam" id="PF00378">
    <property type="entry name" value="ECH_1"/>
    <property type="match status" value="1"/>
</dbReference>
<evidence type="ECO:0000256" key="1">
    <source>
        <dbReference type="ARBA" id="ARBA00005254"/>
    </source>
</evidence>
<dbReference type="PANTHER" id="PTHR43459">
    <property type="entry name" value="ENOYL-COA HYDRATASE"/>
    <property type="match status" value="1"/>
</dbReference>
<keyword evidence="3" id="KW-1185">Reference proteome</keyword>
<dbReference type="InterPro" id="IPR029045">
    <property type="entry name" value="ClpP/crotonase-like_dom_sf"/>
</dbReference>
<name>A0A846YN32_9NOCA</name>
<dbReference type="PANTHER" id="PTHR43459:SF1">
    <property type="entry name" value="EG:BACN32G11.4 PROTEIN"/>
    <property type="match status" value="1"/>
</dbReference>
<organism evidence="2 3">
    <name type="scientific">Nocardia flavorosea</name>
    <dbReference type="NCBI Taxonomy" id="53429"/>
    <lineage>
        <taxon>Bacteria</taxon>
        <taxon>Bacillati</taxon>
        <taxon>Actinomycetota</taxon>
        <taxon>Actinomycetes</taxon>
        <taxon>Mycobacteriales</taxon>
        <taxon>Nocardiaceae</taxon>
        <taxon>Nocardia</taxon>
    </lineage>
</organism>
<dbReference type="Proteomes" id="UP000570678">
    <property type="component" value="Unassembled WGS sequence"/>
</dbReference>
<dbReference type="EMBL" id="JAAXOT010000012">
    <property type="protein sequence ID" value="NKY58964.1"/>
    <property type="molecule type" value="Genomic_DNA"/>
</dbReference>
<dbReference type="Gene3D" id="3.90.226.10">
    <property type="entry name" value="2-enoyl-CoA Hydratase, Chain A, domain 1"/>
    <property type="match status" value="1"/>
</dbReference>
<dbReference type="InterPro" id="IPR001753">
    <property type="entry name" value="Enoyl-CoA_hydra/iso"/>
</dbReference>
<dbReference type="RefSeq" id="WP_062979699.1">
    <property type="nucleotide sequence ID" value="NZ_JAAXOT010000012.1"/>
</dbReference>
<gene>
    <name evidence="2" type="ORF">HGA15_23000</name>
</gene>
<reference evidence="2 3" key="1">
    <citation type="submission" date="2020-04" db="EMBL/GenBank/DDBJ databases">
        <title>MicrobeNet Type strains.</title>
        <authorList>
            <person name="Nicholson A.C."/>
        </authorList>
    </citation>
    <scope>NUCLEOTIDE SEQUENCE [LARGE SCALE GENOMIC DNA]</scope>
    <source>
        <strain evidence="2 3">JCM 3332</strain>
    </source>
</reference>
<dbReference type="GO" id="GO:0003824">
    <property type="term" value="F:catalytic activity"/>
    <property type="evidence" value="ECO:0007669"/>
    <property type="project" value="UniProtKB-ARBA"/>
</dbReference>
<evidence type="ECO:0000313" key="3">
    <source>
        <dbReference type="Proteomes" id="UP000570678"/>
    </source>
</evidence>
<dbReference type="SUPFAM" id="SSF52096">
    <property type="entry name" value="ClpP/crotonase"/>
    <property type="match status" value="1"/>
</dbReference>
<accession>A0A846YN32</accession>
<comment type="similarity">
    <text evidence="1">Belongs to the enoyl-CoA hydratase/isomerase family.</text>
</comment>
<proteinExistence type="inferred from homology"/>
<dbReference type="Gene3D" id="1.10.12.10">
    <property type="entry name" value="Lyase 2-enoyl-coa Hydratase, Chain A, domain 2"/>
    <property type="match status" value="1"/>
</dbReference>
<sequence length="261" mass="27698">MTDVIVEDRDDGVRVVRFNRPERLNALTPEMVSTITRHLNDAVSHRAVLLTGNGRGFCAGVDIAGADERQRGRSNADGMAMQERFGRMILAVAQAPCPVVSAVNGPAAGAGLALSLAGDIRLAGRSARFLIGAPRIGLSAGECGISYFLPRLIGAGRAAEWMLTNRTVSAAEALELGLVTTVVDDDESGAVTEDTLARIVALSPFGQKMTKQVYRRNIDAPSLDAALDVENRTQILANSTVDAAEARAAFLEKRPPVYIGK</sequence>
<comment type="caution">
    <text evidence="2">The sequence shown here is derived from an EMBL/GenBank/DDBJ whole genome shotgun (WGS) entry which is preliminary data.</text>
</comment>
<protein>
    <submittedName>
        <fullName evidence="2">Enoyl-CoA hydratase</fullName>
    </submittedName>
</protein>
<dbReference type="CDD" id="cd06558">
    <property type="entry name" value="crotonase-like"/>
    <property type="match status" value="1"/>
</dbReference>
<evidence type="ECO:0000313" key="2">
    <source>
        <dbReference type="EMBL" id="NKY58964.1"/>
    </source>
</evidence>